<dbReference type="EMBL" id="MU404355">
    <property type="protein sequence ID" value="KAI1612047.1"/>
    <property type="molecule type" value="Genomic_DNA"/>
</dbReference>
<feature type="chain" id="PRO_5042955131" evidence="1">
    <location>
        <begin position="21"/>
        <end position="464"/>
    </location>
</feature>
<protein>
    <submittedName>
        <fullName evidence="2">Uncharacterized protein</fullName>
    </submittedName>
</protein>
<dbReference type="AlphaFoldDB" id="A0AAN6DVK1"/>
<accession>A0AAN6DVK1</accession>
<proteinExistence type="predicted"/>
<dbReference type="Proteomes" id="UP001203852">
    <property type="component" value="Unassembled WGS sequence"/>
</dbReference>
<evidence type="ECO:0000313" key="3">
    <source>
        <dbReference type="Proteomes" id="UP001203852"/>
    </source>
</evidence>
<sequence length="464" mass="52701">MRIFKLLLLSFAIFSPNILSASHPWRRYDPCPSSISAKIPGTCNGHPQFETMSDVHHALLSCPNITALDLRIAVPGCSDWTDRLNLPLSLHGGKCYPPLRSLTLGTYYFSGRPVDETQWERPGLTWYERALEWVLSGPASFKRLSYLHLPQLQREKTNLDLWLDAMDFGKLENLALSAGRSSVDDKFFLNKMATHLTGLKRLLLNHETEWSDETFTFLHNLNSSLTHLTLTNIWDTESNTNILRPIVATHGDSLQYLDIHSFEPNVELSPVFSPQQLIDSLPRLLNLSHLALNIARNGTWPLETFAAIASSTSHLTSLDLWLNIASECRHQKPDLPPWHPKHSPTQGTCTGAEQFLLPYVNETTALKVFEFLRQHKAGSVLQNVTFWVGDWTRPWAGPHVPSWIEGRKALVRCTSEADPDGRGQCHVEVGERYWERGDQDARDWAYIEGQLARLAEPNDNDWEL</sequence>
<comment type="caution">
    <text evidence="2">The sequence shown here is derived from an EMBL/GenBank/DDBJ whole genome shotgun (WGS) entry which is preliminary data.</text>
</comment>
<keyword evidence="3" id="KW-1185">Reference proteome</keyword>
<feature type="signal peptide" evidence="1">
    <location>
        <begin position="1"/>
        <end position="20"/>
    </location>
</feature>
<dbReference type="InterPro" id="IPR032675">
    <property type="entry name" value="LRR_dom_sf"/>
</dbReference>
<keyword evidence="1" id="KW-0732">Signal</keyword>
<gene>
    <name evidence="2" type="ORF">EDD36DRAFT_273039</name>
</gene>
<organism evidence="2 3">
    <name type="scientific">Exophiala viscosa</name>
    <dbReference type="NCBI Taxonomy" id="2486360"/>
    <lineage>
        <taxon>Eukaryota</taxon>
        <taxon>Fungi</taxon>
        <taxon>Dikarya</taxon>
        <taxon>Ascomycota</taxon>
        <taxon>Pezizomycotina</taxon>
        <taxon>Eurotiomycetes</taxon>
        <taxon>Chaetothyriomycetidae</taxon>
        <taxon>Chaetothyriales</taxon>
        <taxon>Herpotrichiellaceae</taxon>
        <taxon>Exophiala</taxon>
    </lineage>
</organism>
<evidence type="ECO:0000313" key="2">
    <source>
        <dbReference type="EMBL" id="KAI1612047.1"/>
    </source>
</evidence>
<name>A0AAN6DVK1_9EURO</name>
<evidence type="ECO:0000256" key="1">
    <source>
        <dbReference type="SAM" id="SignalP"/>
    </source>
</evidence>
<dbReference type="SUPFAM" id="SSF52047">
    <property type="entry name" value="RNI-like"/>
    <property type="match status" value="1"/>
</dbReference>
<dbReference type="Gene3D" id="3.80.10.10">
    <property type="entry name" value="Ribonuclease Inhibitor"/>
    <property type="match status" value="1"/>
</dbReference>
<reference evidence="2" key="1">
    <citation type="journal article" date="2022" name="bioRxiv">
        <title>Deciphering the potential niche of two novel black yeast fungi from a biological soil crust based on their genomes, phenotypes, and melanin regulation.</title>
        <authorList>
            <consortium name="DOE Joint Genome Institute"/>
            <person name="Carr E.C."/>
            <person name="Barton Q."/>
            <person name="Grambo S."/>
            <person name="Sullivan M."/>
            <person name="Renfro C.M."/>
            <person name="Kuo A."/>
            <person name="Pangilinan J."/>
            <person name="Lipzen A."/>
            <person name="Keymanesh K."/>
            <person name="Savage E."/>
            <person name="Barry K."/>
            <person name="Grigoriev I.V."/>
            <person name="Riekhof W.R."/>
            <person name="Harris S.S."/>
        </authorList>
    </citation>
    <scope>NUCLEOTIDE SEQUENCE</scope>
    <source>
        <strain evidence="2">JF 03-4F</strain>
    </source>
</reference>